<comment type="caution">
    <text evidence="1">The sequence shown here is derived from an EMBL/GenBank/DDBJ whole genome shotgun (WGS) entry which is preliminary data.</text>
</comment>
<organism evidence="1 2">
    <name type="scientific">Lactuca sativa</name>
    <name type="common">Garden lettuce</name>
    <dbReference type="NCBI Taxonomy" id="4236"/>
    <lineage>
        <taxon>Eukaryota</taxon>
        <taxon>Viridiplantae</taxon>
        <taxon>Streptophyta</taxon>
        <taxon>Embryophyta</taxon>
        <taxon>Tracheophyta</taxon>
        <taxon>Spermatophyta</taxon>
        <taxon>Magnoliopsida</taxon>
        <taxon>eudicotyledons</taxon>
        <taxon>Gunneridae</taxon>
        <taxon>Pentapetalae</taxon>
        <taxon>asterids</taxon>
        <taxon>campanulids</taxon>
        <taxon>Asterales</taxon>
        <taxon>Asteraceae</taxon>
        <taxon>Cichorioideae</taxon>
        <taxon>Cichorieae</taxon>
        <taxon>Lactucinae</taxon>
        <taxon>Lactuca</taxon>
    </lineage>
</organism>
<protein>
    <submittedName>
        <fullName evidence="1">Uncharacterized protein</fullName>
    </submittedName>
</protein>
<dbReference type="Proteomes" id="UP000235145">
    <property type="component" value="Unassembled WGS sequence"/>
</dbReference>
<name>A0A9R1VRC7_LACSA</name>
<evidence type="ECO:0000313" key="1">
    <source>
        <dbReference type="EMBL" id="KAJ0212287.1"/>
    </source>
</evidence>
<reference evidence="1 2" key="1">
    <citation type="journal article" date="2017" name="Nat. Commun.">
        <title>Genome assembly with in vitro proximity ligation data and whole-genome triplication in lettuce.</title>
        <authorList>
            <person name="Reyes-Chin-Wo S."/>
            <person name="Wang Z."/>
            <person name="Yang X."/>
            <person name="Kozik A."/>
            <person name="Arikit S."/>
            <person name="Song C."/>
            <person name="Xia L."/>
            <person name="Froenicke L."/>
            <person name="Lavelle D.O."/>
            <person name="Truco M.J."/>
            <person name="Xia R."/>
            <person name="Zhu S."/>
            <person name="Xu C."/>
            <person name="Xu H."/>
            <person name="Xu X."/>
            <person name="Cox K."/>
            <person name="Korf I."/>
            <person name="Meyers B.C."/>
            <person name="Michelmore R.W."/>
        </authorList>
    </citation>
    <scope>NUCLEOTIDE SEQUENCE [LARGE SCALE GENOMIC DNA]</scope>
    <source>
        <strain evidence="2">cv. Salinas</strain>
        <tissue evidence="1">Seedlings</tissue>
    </source>
</reference>
<sequence length="161" mass="18185">MELLDCSGYPPVLVQSSYDNAPTIFDVQNVWDLSAQGDVTAPVEVELSLESVDRFIEQSMGVPHDTAAAEDFHFRDNCKVTISSPFEVEWSSESMDRYIKKYCMGVSLDDDAEDPKTQLNVQTGSNHYMVDVCHNDTADHPIPRRLDDADKWILNTVSFDF</sequence>
<accession>A0A9R1VRC7</accession>
<proteinExistence type="predicted"/>
<evidence type="ECO:0000313" key="2">
    <source>
        <dbReference type="Proteomes" id="UP000235145"/>
    </source>
</evidence>
<gene>
    <name evidence="1" type="ORF">LSAT_V11C400207040</name>
</gene>
<keyword evidence="2" id="KW-1185">Reference proteome</keyword>
<dbReference type="AlphaFoldDB" id="A0A9R1VRC7"/>
<dbReference type="EMBL" id="NBSK02000004">
    <property type="protein sequence ID" value="KAJ0212287.1"/>
    <property type="molecule type" value="Genomic_DNA"/>
</dbReference>